<dbReference type="FunCoup" id="A0A1D2VEN8">
    <property type="interactions" value="90"/>
</dbReference>
<dbReference type="GeneID" id="30963366"/>
<evidence type="ECO:0000256" key="4">
    <source>
        <dbReference type="ARBA" id="ARBA00022692"/>
    </source>
</evidence>
<dbReference type="Pfam" id="PF02714">
    <property type="entry name" value="RSN1_7TM"/>
    <property type="match status" value="1"/>
</dbReference>
<feature type="transmembrane region" description="Helical" evidence="8">
    <location>
        <begin position="438"/>
        <end position="457"/>
    </location>
</feature>
<dbReference type="OrthoDB" id="1689567at2759"/>
<comment type="subcellular location">
    <subcellularLocation>
        <location evidence="1">Membrane</location>
        <topology evidence="1">Multi-pass membrane protein</topology>
    </subcellularLocation>
</comment>
<dbReference type="Pfam" id="PF13967">
    <property type="entry name" value="RSN1_TM"/>
    <property type="match status" value="1"/>
</dbReference>
<evidence type="ECO:0000313" key="13">
    <source>
        <dbReference type="Proteomes" id="UP000095038"/>
    </source>
</evidence>
<dbReference type="RefSeq" id="XP_020046451.1">
    <property type="nucleotide sequence ID" value="XM_020189730.1"/>
</dbReference>
<evidence type="ECO:0000259" key="11">
    <source>
        <dbReference type="Pfam" id="PF14703"/>
    </source>
</evidence>
<evidence type="ECO:0000256" key="3">
    <source>
        <dbReference type="ARBA" id="ARBA00022448"/>
    </source>
</evidence>
<dbReference type="InParanoid" id="A0A1D2VEN8"/>
<feature type="region of interest" description="Disordered" evidence="7">
    <location>
        <begin position="222"/>
        <end position="257"/>
    </location>
</feature>
<dbReference type="InterPro" id="IPR027815">
    <property type="entry name" value="CSC1/OSCA1-like_cyt"/>
</dbReference>
<dbReference type="PANTHER" id="PTHR13018:SF5">
    <property type="entry name" value="RE44586P"/>
    <property type="match status" value="1"/>
</dbReference>
<accession>A0A1D2VEN8</accession>
<protein>
    <submittedName>
        <fullName evidence="12">Putative transmembrane protein</fullName>
    </submittedName>
</protein>
<evidence type="ECO:0000313" key="12">
    <source>
        <dbReference type="EMBL" id="ODV60144.1"/>
    </source>
</evidence>
<evidence type="ECO:0000256" key="7">
    <source>
        <dbReference type="SAM" id="MobiDB-lite"/>
    </source>
</evidence>
<dbReference type="GO" id="GO:0005227">
    <property type="term" value="F:calcium-activated cation channel activity"/>
    <property type="evidence" value="ECO:0007669"/>
    <property type="project" value="EnsemblFungi"/>
</dbReference>
<dbReference type="AlphaFoldDB" id="A0A1D2VEN8"/>
<name>A0A1D2VEN8_9ASCO</name>
<keyword evidence="4 8" id="KW-0812">Transmembrane</keyword>
<keyword evidence="5 8" id="KW-1133">Transmembrane helix</keyword>
<feature type="compositionally biased region" description="Low complexity" evidence="7">
    <location>
        <begin position="225"/>
        <end position="252"/>
    </location>
</feature>
<evidence type="ECO:0000256" key="8">
    <source>
        <dbReference type="SAM" id="Phobius"/>
    </source>
</evidence>
<feature type="transmembrane region" description="Helical" evidence="8">
    <location>
        <begin position="569"/>
        <end position="590"/>
    </location>
</feature>
<dbReference type="InterPro" id="IPR003864">
    <property type="entry name" value="CSC1/OSCA1-like_7TM"/>
</dbReference>
<evidence type="ECO:0000259" key="9">
    <source>
        <dbReference type="Pfam" id="PF02714"/>
    </source>
</evidence>
<dbReference type="Proteomes" id="UP000095038">
    <property type="component" value="Unassembled WGS sequence"/>
</dbReference>
<feature type="transmembrane region" description="Helical" evidence="8">
    <location>
        <begin position="384"/>
        <end position="405"/>
    </location>
</feature>
<keyword evidence="13" id="KW-1185">Reference proteome</keyword>
<feature type="non-terminal residue" evidence="12">
    <location>
        <position position="778"/>
    </location>
</feature>
<feature type="transmembrane region" description="Helical" evidence="8">
    <location>
        <begin position="633"/>
        <end position="652"/>
    </location>
</feature>
<dbReference type="InterPro" id="IPR045122">
    <property type="entry name" value="Csc1-like"/>
</dbReference>
<feature type="transmembrane region" description="Helical" evidence="8">
    <location>
        <begin position="658"/>
        <end position="676"/>
    </location>
</feature>
<feature type="transmembrane region" description="Helical" evidence="8">
    <location>
        <begin position="478"/>
        <end position="501"/>
    </location>
</feature>
<feature type="transmembrane region" description="Helical" evidence="8">
    <location>
        <begin position="521"/>
        <end position="548"/>
    </location>
</feature>
<dbReference type="Pfam" id="PF14703">
    <property type="entry name" value="PHM7_cyt"/>
    <property type="match status" value="1"/>
</dbReference>
<reference evidence="13" key="1">
    <citation type="submission" date="2016-05" db="EMBL/GenBank/DDBJ databases">
        <title>Comparative genomics of biotechnologically important yeasts.</title>
        <authorList>
            <consortium name="DOE Joint Genome Institute"/>
            <person name="Riley R."/>
            <person name="Haridas S."/>
            <person name="Wolfe K.H."/>
            <person name="Lopes M.R."/>
            <person name="Hittinger C.T."/>
            <person name="Goker M."/>
            <person name="Salamov A."/>
            <person name="Wisecaver J."/>
            <person name="Long T.M."/>
            <person name="Aerts A.L."/>
            <person name="Barry K."/>
            <person name="Choi C."/>
            <person name="Clum A."/>
            <person name="Coughlan A.Y."/>
            <person name="Deshpande S."/>
            <person name="Douglass A.P."/>
            <person name="Hanson S.J."/>
            <person name="Klenk H.-P."/>
            <person name="Labutti K."/>
            <person name="Lapidus A."/>
            <person name="Lindquist E."/>
            <person name="Lipzen A."/>
            <person name="Meier-Kolthoff J.P."/>
            <person name="Ohm R.A."/>
            <person name="Otillar R.P."/>
            <person name="Pangilinan J."/>
            <person name="Peng Y."/>
            <person name="Rokas A."/>
            <person name="Rosa C.A."/>
            <person name="Scheuner C."/>
            <person name="Sibirny A.A."/>
            <person name="Slot J.C."/>
            <person name="Stielow J.B."/>
            <person name="Sun H."/>
            <person name="Kurtzman C.P."/>
            <person name="Blackwell M."/>
            <person name="Grigoriev I.V."/>
            <person name="Jeffries T.W."/>
        </authorList>
    </citation>
    <scope>NUCLEOTIDE SEQUENCE [LARGE SCALE GENOMIC DNA]</scope>
    <source>
        <strain evidence="13">DSM 1968</strain>
    </source>
</reference>
<gene>
    <name evidence="12" type="ORF">ASCRUDRAFT_22176</name>
</gene>
<feature type="domain" description="CSC1/OSCA1-like cytosolic" evidence="11">
    <location>
        <begin position="133"/>
        <end position="371"/>
    </location>
</feature>
<evidence type="ECO:0000256" key="5">
    <source>
        <dbReference type="ARBA" id="ARBA00022989"/>
    </source>
</evidence>
<proteinExistence type="inferred from homology"/>
<dbReference type="PANTHER" id="PTHR13018">
    <property type="entry name" value="PROBABLE MEMBRANE PROTEIN DUF221-RELATED"/>
    <property type="match status" value="1"/>
</dbReference>
<evidence type="ECO:0000256" key="2">
    <source>
        <dbReference type="ARBA" id="ARBA00007779"/>
    </source>
</evidence>
<dbReference type="InterPro" id="IPR032880">
    <property type="entry name" value="CSC1/OSCA1-like_N"/>
</dbReference>
<dbReference type="EMBL" id="KV454483">
    <property type="protein sequence ID" value="ODV60144.1"/>
    <property type="molecule type" value="Genomic_DNA"/>
</dbReference>
<dbReference type="GO" id="GO:0005886">
    <property type="term" value="C:plasma membrane"/>
    <property type="evidence" value="ECO:0007669"/>
    <property type="project" value="TreeGrafter"/>
</dbReference>
<feature type="domain" description="CSC1/OSCA1-like N-terminal transmembrane" evidence="10">
    <location>
        <begin position="5"/>
        <end position="112"/>
    </location>
</feature>
<feature type="domain" description="CSC1/OSCA1-like 7TM region" evidence="9">
    <location>
        <begin position="383"/>
        <end position="652"/>
    </location>
</feature>
<feature type="transmembrane region" description="Helical" evidence="8">
    <location>
        <begin position="87"/>
        <end position="111"/>
    </location>
</feature>
<evidence type="ECO:0000259" key="10">
    <source>
        <dbReference type="Pfam" id="PF13967"/>
    </source>
</evidence>
<feature type="transmembrane region" description="Helical" evidence="8">
    <location>
        <begin position="44"/>
        <end position="63"/>
    </location>
</feature>
<comment type="similarity">
    <text evidence="2">Belongs to the CSC1 (TC 1.A.17) family.</text>
</comment>
<keyword evidence="3" id="KW-0813">Transport</keyword>
<evidence type="ECO:0000256" key="1">
    <source>
        <dbReference type="ARBA" id="ARBA00004141"/>
    </source>
</evidence>
<feature type="transmembrane region" description="Helical" evidence="8">
    <location>
        <begin position="596"/>
        <end position="613"/>
    </location>
</feature>
<feature type="non-terminal residue" evidence="12">
    <location>
        <position position="1"/>
    </location>
</feature>
<sequence>PLFNRNSLFGWIITTVKINENDILLNAGLDAFVFLKFFKMSIKILSSCFLLAFFIISPIRYHYTGKFDNDDNDNDGNDDDDNNNIQLIIHFLWTYLIFTYLFTLITFFFLFKDTNHILHIRQLYLGNQNSITDRTILLSGIPPNLRNESILKNHIELLNIGRVDSVILCKEWNKLNNLFKQRKKLIHLLEIKWAQYLNLKNIKTDFNYNYNSINNSNITVSQIENDNNNNSNSNSNSNDNNNNNNNNNNSDDFINYTDNESDLDNISTTSTGVVNLAASQFNHKRPKIKIGRFGLFGKEVDAIDHLSNNLEIIDDEIRKARNNHYSPTPTAFITMDTVASAQMAAQAVLDPHVNFLITKLAPAPHDIIWDHVCLSRKERIFKEYNITIIIGILSIALIFPVSYLATLLNIKTISKFWPGLGELLHKNKWAENFVTSLLPTYLFTLLNFAIPFVYCWLSSKQGFISYGEQELSIVSKNFFYIFINLFLVFTLAGTASNYWGFLSDTTKIAKQLSMSLKEFSLFYVDLIIFQGIGMFPFRLLLIGSLIRFPFSKISCKTSRDHKNLYKSPIFNFGLSLPQPMLILIITLMYSVISTKILASGVVYFMIGYFVYKYQLMYSMVHPPHSTGKVWPIIFRRIILGLLLLQLTMAGTLALQNAYVLATCLAPLPVITIGFLYEFQRRYLPLSNFIALRAIKNDELEDNSLSPRMRGINDDDNSLMIKRLASRKTLDERREQNQTYEYPYLFQPLDGPWISIEGDQIIMANNEGTIRKRIRFLEW</sequence>
<evidence type="ECO:0000256" key="6">
    <source>
        <dbReference type="ARBA" id="ARBA00023136"/>
    </source>
</evidence>
<keyword evidence="6 8" id="KW-0472">Membrane</keyword>
<organism evidence="12 13">
    <name type="scientific">Ascoidea rubescens DSM 1968</name>
    <dbReference type="NCBI Taxonomy" id="1344418"/>
    <lineage>
        <taxon>Eukaryota</taxon>
        <taxon>Fungi</taxon>
        <taxon>Dikarya</taxon>
        <taxon>Ascomycota</taxon>
        <taxon>Saccharomycotina</taxon>
        <taxon>Saccharomycetes</taxon>
        <taxon>Ascoideaceae</taxon>
        <taxon>Ascoidea</taxon>
    </lineage>
</organism>